<dbReference type="SUPFAM" id="SSF55729">
    <property type="entry name" value="Acyl-CoA N-acyltransferases (Nat)"/>
    <property type="match status" value="1"/>
</dbReference>
<gene>
    <name evidence="2" type="ORF">HS961_01100</name>
</gene>
<reference evidence="2 3" key="1">
    <citation type="journal article" date="2020" name="G3 (Bethesda)">
        <title>CeMbio - The Caenorhabditis elegans Microbiome Resource.</title>
        <authorList>
            <person name="Dirksen P."/>
            <person name="Assie A."/>
            <person name="Zimmermann J."/>
            <person name="Zhang F."/>
            <person name="Tietje A.M."/>
            <person name="Marsh S.A."/>
            <person name="Felix M.A."/>
            <person name="Shapira M."/>
            <person name="Kaleta C."/>
            <person name="Schulenburg H."/>
            <person name="Samuel B."/>
        </authorList>
    </citation>
    <scope>NUCLEOTIDE SEQUENCE [LARGE SCALE GENOMIC DNA]</scope>
    <source>
        <strain evidence="2 3">BIGb0172</strain>
    </source>
</reference>
<dbReference type="Pfam" id="PF00583">
    <property type="entry name" value="Acetyltransf_1"/>
    <property type="match status" value="1"/>
</dbReference>
<dbReference type="InterPro" id="IPR000182">
    <property type="entry name" value="GNAT_dom"/>
</dbReference>
<organism evidence="2 3">
    <name type="scientific">Comamonas piscis</name>
    <dbReference type="NCBI Taxonomy" id="1562974"/>
    <lineage>
        <taxon>Bacteria</taxon>
        <taxon>Pseudomonadati</taxon>
        <taxon>Pseudomonadota</taxon>
        <taxon>Betaproteobacteria</taxon>
        <taxon>Burkholderiales</taxon>
        <taxon>Comamonadaceae</taxon>
        <taxon>Comamonas</taxon>
    </lineage>
</organism>
<dbReference type="Gene3D" id="3.40.630.30">
    <property type="match status" value="1"/>
</dbReference>
<dbReference type="EMBL" id="CP058554">
    <property type="protein sequence ID" value="QMV71543.1"/>
    <property type="molecule type" value="Genomic_DNA"/>
</dbReference>
<dbReference type="PROSITE" id="PS51186">
    <property type="entry name" value="GNAT"/>
    <property type="match status" value="1"/>
</dbReference>
<dbReference type="Proteomes" id="UP000515240">
    <property type="component" value="Chromosome"/>
</dbReference>
<accession>A0A7G5EC18</accession>
<evidence type="ECO:0000313" key="2">
    <source>
        <dbReference type="EMBL" id="QMV71543.1"/>
    </source>
</evidence>
<evidence type="ECO:0000259" key="1">
    <source>
        <dbReference type="PROSITE" id="PS51186"/>
    </source>
</evidence>
<keyword evidence="3" id="KW-1185">Reference proteome</keyword>
<dbReference type="InterPro" id="IPR016181">
    <property type="entry name" value="Acyl_CoA_acyltransferase"/>
</dbReference>
<evidence type="ECO:0000313" key="3">
    <source>
        <dbReference type="Proteomes" id="UP000515240"/>
    </source>
</evidence>
<name>A0A7G5EC18_9BURK</name>
<dbReference type="CDD" id="cd04301">
    <property type="entry name" value="NAT_SF"/>
    <property type="match status" value="1"/>
</dbReference>
<dbReference type="KEGG" id="cpis:HS961_01100"/>
<dbReference type="RefSeq" id="WP_182325980.1">
    <property type="nucleotide sequence ID" value="NZ_CP058554.1"/>
</dbReference>
<proteinExistence type="predicted"/>
<dbReference type="AlphaFoldDB" id="A0A7G5EC18"/>
<dbReference type="GO" id="GO:0016747">
    <property type="term" value="F:acyltransferase activity, transferring groups other than amino-acyl groups"/>
    <property type="evidence" value="ECO:0007669"/>
    <property type="project" value="InterPro"/>
</dbReference>
<feature type="domain" description="N-acetyltransferase" evidence="1">
    <location>
        <begin position="14"/>
        <end position="164"/>
    </location>
</feature>
<sequence>MPSELPAALLLGRLQLRQSLASDADFLRVLYRDVRSDELAVTGWPPEAIYAFCQSQFDFQLQHYRSYYPEALHYLVERDGQPIGRLIVDDSVVALRVVDISLLAAQRGQGLGSVLLLWLCERADAQRQPLALSVEPQNRARHLYGRLGFVQLPGDGLYLNMRREPSNMESAE</sequence>
<keyword evidence="2" id="KW-0808">Transferase</keyword>
<protein>
    <submittedName>
        <fullName evidence="2">GNAT family N-acetyltransferase</fullName>
    </submittedName>
</protein>